<feature type="compositionally biased region" description="Polar residues" evidence="1">
    <location>
        <begin position="79"/>
        <end position="99"/>
    </location>
</feature>
<reference evidence="2 3" key="1">
    <citation type="journal article" date="2018" name="Proc. Natl. Acad. Sci. U.S.A.">
        <title>Draft genome sequence of Camellia sinensis var. sinensis provides insights into the evolution of the tea genome and tea quality.</title>
        <authorList>
            <person name="Wei C."/>
            <person name="Yang H."/>
            <person name="Wang S."/>
            <person name="Zhao J."/>
            <person name="Liu C."/>
            <person name="Gao L."/>
            <person name="Xia E."/>
            <person name="Lu Y."/>
            <person name="Tai Y."/>
            <person name="She G."/>
            <person name="Sun J."/>
            <person name="Cao H."/>
            <person name="Tong W."/>
            <person name="Gao Q."/>
            <person name="Li Y."/>
            <person name="Deng W."/>
            <person name="Jiang X."/>
            <person name="Wang W."/>
            <person name="Chen Q."/>
            <person name="Zhang S."/>
            <person name="Li H."/>
            <person name="Wu J."/>
            <person name="Wang P."/>
            <person name="Li P."/>
            <person name="Shi C."/>
            <person name="Zheng F."/>
            <person name="Jian J."/>
            <person name="Huang B."/>
            <person name="Shan D."/>
            <person name="Shi M."/>
            <person name="Fang C."/>
            <person name="Yue Y."/>
            <person name="Li F."/>
            <person name="Li D."/>
            <person name="Wei S."/>
            <person name="Han B."/>
            <person name="Jiang C."/>
            <person name="Yin Y."/>
            <person name="Xia T."/>
            <person name="Zhang Z."/>
            <person name="Bennetzen J.L."/>
            <person name="Zhao S."/>
            <person name="Wan X."/>
        </authorList>
    </citation>
    <scope>NUCLEOTIDE SEQUENCE [LARGE SCALE GENOMIC DNA]</scope>
    <source>
        <strain evidence="3">cv. Shuchazao</strain>
        <tissue evidence="2">Leaf</tissue>
    </source>
</reference>
<keyword evidence="3" id="KW-1185">Reference proteome</keyword>
<protein>
    <submittedName>
        <fullName evidence="2">Uncharacterized protein</fullName>
    </submittedName>
</protein>
<evidence type="ECO:0000256" key="1">
    <source>
        <dbReference type="SAM" id="MobiDB-lite"/>
    </source>
</evidence>
<accession>A0A4S4EQW2</accession>
<sequence>MDYMDTLTRMILCVGIEVGCLHSKQAGGIRENGLTITRAEIGTRGGRAVGSFYVTDALFQEVNTDTVEMVRREIGGTVSLANKSPGRPTQTSTRITSKNKNSDDLKDRPRFSLGTLLWSQLEQFSDNFRPIKS</sequence>
<evidence type="ECO:0000313" key="3">
    <source>
        <dbReference type="Proteomes" id="UP000306102"/>
    </source>
</evidence>
<dbReference type="EMBL" id="SDRB02002822">
    <property type="protein sequence ID" value="THG18802.1"/>
    <property type="molecule type" value="Genomic_DNA"/>
</dbReference>
<dbReference type="AlphaFoldDB" id="A0A4S4EQW2"/>
<gene>
    <name evidence="2" type="ORF">TEA_012702</name>
</gene>
<proteinExistence type="predicted"/>
<organism evidence="2 3">
    <name type="scientific">Camellia sinensis var. sinensis</name>
    <name type="common">China tea</name>
    <dbReference type="NCBI Taxonomy" id="542762"/>
    <lineage>
        <taxon>Eukaryota</taxon>
        <taxon>Viridiplantae</taxon>
        <taxon>Streptophyta</taxon>
        <taxon>Embryophyta</taxon>
        <taxon>Tracheophyta</taxon>
        <taxon>Spermatophyta</taxon>
        <taxon>Magnoliopsida</taxon>
        <taxon>eudicotyledons</taxon>
        <taxon>Gunneridae</taxon>
        <taxon>Pentapetalae</taxon>
        <taxon>asterids</taxon>
        <taxon>Ericales</taxon>
        <taxon>Theaceae</taxon>
        <taxon>Camellia</taxon>
    </lineage>
</organism>
<dbReference type="Proteomes" id="UP000306102">
    <property type="component" value="Unassembled WGS sequence"/>
</dbReference>
<evidence type="ECO:0000313" key="2">
    <source>
        <dbReference type="EMBL" id="THG18802.1"/>
    </source>
</evidence>
<name>A0A4S4EQW2_CAMSN</name>
<comment type="caution">
    <text evidence="2">The sequence shown here is derived from an EMBL/GenBank/DDBJ whole genome shotgun (WGS) entry which is preliminary data.</text>
</comment>
<feature type="region of interest" description="Disordered" evidence="1">
    <location>
        <begin position="79"/>
        <end position="108"/>
    </location>
</feature>